<dbReference type="InterPro" id="IPR017871">
    <property type="entry name" value="ABC_transporter-like_CS"/>
</dbReference>
<dbReference type="EMBL" id="JADBEB010000001">
    <property type="protein sequence ID" value="MBE1491956.1"/>
    <property type="molecule type" value="Genomic_DNA"/>
</dbReference>
<dbReference type="PROSITE" id="PS00211">
    <property type="entry name" value="ABC_TRANSPORTER_1"/>
    <property type="match status" value="1"/>
</dbReference>
<dbReference type="GO" id="GO:0016887">
    <property type="term" value="F:ATP hydrolysis activity"/>
    <property type="evidence" value="ECO:0007669"/>
    <property type="project" value="InterPro"/>
</dbReference>
<keyword evidence="3" id="KW-0547">Nucleotide-binding</keyword>
<evidence type="ECO:0000259" key="7">
    <source>
        <dbReference type="PROSITE" id="PS50893"/>
    </source>
</evidence>
<dbReference type="PANTHER" id="PTHR43875">
    <property type="entry name" value="MALTODEXTRIN IMPORT ATP-BINDING PROTEIN MSMX"/>
    <property type="match status" value="1"/>
</dbReference>
<dbReference type="InterPro" id="IPR047641">
    <property type="entry name" value="ABC_transpr_MalK/UgpC-like"/>
</dbReference>
<dbReference type="InterPro" id="IPR015855">
    <property type="entry name" value="ABC_transpr_MalK-like"/>
</dbReference>
<dbReference type="FunFam" id="3.40.50.300:FF:000042">
    <property type="entry name" value="Maltose/maltodextrin ABC transporter, ATP-binding protein"/>
    <property type="match status" value="1"/>
</dbReference>
<dbReference type="RefSeq" id="WP_192770933.1">
    <property type="nucleotide sequence ID" value="NZ_JADBEB010000001.1"/>
</dbReference>
<dbReference type="Gene3D" id="2.40.50.140">
    <property type="entry name" value="Nucleic acid-binding proteins"/>
    <property type="match status" value="1"/>
</dbReference>
<sequence>MADIVLDKVSKSFPDGTVAVRDVDLEIADGEFVILVGPSGCGKSTTLNMIAGLEDVSGGELRIAGERVNDKAPRDRDIAMVFQSYALYPNMTVRENMAFPLRLAKLDKATIEQKVNDAAKVLELTALLDRKPANLSGGQRQRVAMGRAIVRSPKAFLMDEPLSNLDAKLRVQMRTVVSRLQKQLGTTTVYVTHDQTEAMTLGDRVVIMRGGSVQQVGPPQELYDHPTNLFVAGFIGSPSMNFLHAAVEDGGLRTAVGDVPLGDRIRRELAAEDAPRELILGIRPEHFEDASLIDDETRARGMEFEAPVEIVESMGSDKYVYLTVEGERASAAELEELAADVGAEDLTGSGSSLVTRLSAESTATEGESRRIWFNLEKIHLFDPANGRNLTLHEGRAAGTLAS</sequence>
<protein>
    <submittedName>
        <fullName evidence="8">Multiple sugar transport system ATP-binding protein</fullName>
    </submittedName>
</protein>
<keyword evidence="6" id="KW-0472">Membrane</keyword>
<dbReference type="Gene3D" id="2.40.50.100">
    <property type="match status" value="1"/>
</dbReference>
<evidence type="ECO:0000256" key="2">
    <source>
        <dbReference type="ARBA" id="ARBA00022475"/>
    </source>
</evidence>
<dbReference type="CDD" id="cd03301">
    <property type="entry name" value="ABC_MalK_N"/>
    <property type="match status" value="1"/>
</dbReference>
<dbReference type="PROSITE" id="PS50893">
    <property type="entry name" value="ABC_TRANSPORTER_2"/>
    <property type="match status" value="1"/>
</dbReference>
<evidence type="ECO:0000256" key="3">
    <source>
        <dbReference type="ARBA" id="ARBA00022741"/>
    </source>
</evidence>
<dbReference type="InterPro" id="IPR012340">
    <property type="entry name" value="NA-bd_OB-fold"/>
</dbReference>
<dbReference type="GO" id="GO:0008643">
    <property type="term" value="P:carbohydrate transport"/>
    <property type="evidence" value="ECO:0007669"/>
    <property type="project" value="InterPro"/>
</dbReference>
<evidence type="ECO:0000256" key="1">
    <source>
        <dbReference type="ARBA" id="ARBA00022448"/>
    </source>
</evidence>
<proteinExistence type="predicted"/>
<dbReference type="Proteomes" id="UP000649753">
    <property type="component" value="Unassembled WGS sequence"/>
</dbReference>
<name>A0A927RBR2_9ACTN</name>
<comment type="caution">
    <text evidence="8">The sequence shown here is derived from an EMBL/GenBank/DDBJ whole genome shotgun (WGS) entry which is preliminary data.</text>
</comment>
<dbReference type="GO" id="GO:0140359">
    <property type="term" value="F:ABC-type transporter activity"/>
    <property type="evidence" value="ECO:0007669"/>
    <property type="project" value="InterPro"/>
</dbReference>
<dbReference type="InterPro" id="IPR040582">
    <property type="entry name" value="OB_MalK-like"/>
</dbReference>
<dbReference type="Pfam" id="PF17912">
    <property type="entry name" value="OB_MalK"/>
    <property type="match status" value="1"/>
</dbReference>
<dbReference type="SUPFAM" id="SSF50331">
    <property type="entry name" value="MOP-like"/>
    <property type="match status" value="1"/>
</dbReference>
<dbReference type="InterPro" id="IPR008995">
    <property type="entry name" value="Mo/tungstate-bd_C_term_dom"/>
</dbReference>
<dbReference type="NCBIfam" id="NF008653">
    <property type="entry name" value="PRK11650.1"/>
    <property type="match status" value="1"/>
</dbReference>
<evidence type="ECO:0000313" key="8">
    <source>
        <dbReference type="EMBL" id="MBE1491956.1"/>
    </source>
</evidence>
<dbReference type="SUPFAM" id="SSF52540">
    <property type="entry name" value="P-loop containing nucleoside triphosphate hydrolases"/>
    <property type="match status" value="1"/>
</dbReference>
<dbReference type="GO" id="GO:0005524">
    <property type="term" value="F:ATP binding"/>
    <property type="evidence" value="ECO:0007669"/>
    <property type="project" value="UniProtKB-KW"/>
</dbReference>
<reference evidence="8" key="1">
    <citation type="submission" date="2020-10" db="EMBL/GenBank/DDBJ databases">
        <title>Sequencing the genomes of 1000 actinobacteria strains.</title>
        <authorList>
            <person name="Klenk H.-P."/>
        </authorList>
    </citation>
    <scope>NUCLEOTIDE SEQUENCE</scope>
    <source>
        <strain evidence="8">DSM 46832</strain>
    </source>
</reference>
<evidence type="ECO:0000313" key="9">
    <source>
        <dbReference type="Proteomes" id="UP000649753"/>
    </source>
</evidence>
<evidence type="ECO:0000256" key="4">
    <source>
        <dbReference type="ARBA" id="ARBA00022840"/>
    </source>
</evidence>
<dbReference type="GO" id="GO:0055052">
    <property type="term" value="C:ATP-binding cassette (ABC) transporter complex, substrate-binding subunit-containing"/>
    <property type="evidence" value="ECO:0007669"/>
    <property type="project" value="TreeGrafter"/>
</dbReference>
<keyword evidence="4 8" id="KW-0067">ATP-binding</keyword>
<evidence type="ECO:0000256" key="5">
    <source>
        <dbReference type="ARBA" id="ARBA00022967"/>
    </source>
</evidence>
<dbReference type="Pfam" id="PF00005">
    <property type="entry name" value="ABC_tran"/>
    <property type="match status" value="1"/>
</dbReference>
<organism evidence="8 9">
    <name type="scientific">Plantactinospora soyae</name>
    <dbReference type="NCBI Taxonomy" id="1544732"/>
    <lineage>
        <taxon>Bacteria</taxon>
        <taxon>Bacillati</taxon>
        <taxon>Actinomycetota</taxon>
        <taxon>Actinomycetes</taxon>
        <taxon>Micromonosporales</taxon>
        <taxon>Micromonosporaceae</taxon>
        <taxon>Plantactinospora</taxon>
    </lineage>
</organism>
<keyword evidence="1" id="KW-0813">Transport</keyword>
<dbReference type="InterPro" id="IPR003439">
    <property type="entry name" value="ABC_transporter-like_ATP-bd"/>
</dbReference>
<keyword evidence="2" id="KW-1003">Cell membrane</keyword>
<feature type="domain" description="ABC transporter" evidence="7">
    <location>
        <begin position="4"/>
        <end position="235"/>
    </location>
</feature>
<dbReference type="InterPro" id="IPR003593">
    <property type="entry name" value="AAA+_ATPase"/>
</dbReference>
<dbReference type="SMART" id="SM00382">
    <property type="entry name" value="AAA"/>
    <property type="match status" value="1"/>
</dbReference>
<accession>A0A927RBR2</accession>
<dbReference type="PANTHER" id="PTHR43875:SF15">
    <property type="entry name" value="TREHALOSE IMPORT ATP-BINDING PROTEIN SUGC"/>
    <property type="match status" value="1"/>
</dbReference>
<keyword evidence="5" id="KW-1278">Translocase</keyword>
<evidence type="ECO:0000256" key="6">
    <source>
        <dbReference type="ARBA" id="ARBA00023136"/>
    </source>
</evidence>
<dbReference type="InterPro" id="IPR027417">
    <property type="entry name" value="P-loop_NTPase"/>
</dbReference>
<keyword evidence="9" id="KW-1185">Reference proteome</keyword>
<dbReference type="Gene3D" id="3.40.50.300">
    <property type="entry name" value="P-loop containing nucleotide triphosphate hydrolases"/>
    <property type="match status" value="1"/>
</dbReference>
<gene>
    <name evidence="8" type="ORF">H4W31_007594</name>
</gene>
<dbReference type="AlphaFoldDB" id="A0A927RBR2"/>
<keyword evidence="8" id="KW-0762">Sugar transport</keyword>